<feature type="domain" description="Guanylate kinase-like" evidence="10">
    <location>
        <begin position="2"/>
        <end position="180"/>
    </location>
</feature>
<dbReference type="GO" id="GO:0005524">
    <property type="term" value="F:ATP binding"/>
    <property type="evidence" value="ECO:0007669"/>
    <property type="project" value="UniProtKB-UniRule"/>
</dbReference>
<name>A0A139SWH8_9GAMM</name>
<dbReference type="PROSITE" id="PS50052">
    <property type="entry name" value="GUANYLATE_KINASE_2"/>
    <property type="match status" value="1"/>
</dbReference>
<evidence type="ECO:0000259" key="10">
    <source>
        <dbReference type="PROSITE" id="PS50052"/>
    </source>
</evidence>
<evidence type="ECO:0000256" key="8">
    <source>
        <dbReference type="ARBA" id="ARBA00030128"/>
    </source>
</evidence>
<comment type="catalytic activity">
    <reaction evidence="9">
        <text>GMP + ATP = GDP + ADP</text>
        <dbReference type="Rhea" id="RHEA:20780"/>
        <dbReference type="ChEBI" id="CHEBI:30616"/>
        <dbReference type="ChEBI" id="CHEBI:58115"/>
        <dbReference type="ChEBI" id="CHEBI:58189"/>
        <dbReference type="ChEBI" id="CHEBI:456216"/>
        <dbReference type="EC" id="2.7.4.8"/>
    </reaction>
</comment>
<dbReference type="InterPro" id="IPR017665">
    <property type="entry name" value="Guanylate_kinase"/>
</dbReference>
<dbReference type="EC" id="2.7.4.8" evidence="2 9"/>
<proteinExistence type="inferred from homology"/>
<keyword evidence="12" id="KW-1185">Reference proteome</keyword>
<evidence type="ECO:0000256" key="5">
    <source>
        <dbReference type="ARBA" id="ARBA00022741"/>
    </source>
</evidence>
<dbReference type="Proteomes" id="UP000072660">
    <property type="component" value="Unassembled WGS sequence"/>
</dbReference>
<reference evidence="11 12" key="1">
    <citation type="submission" date="2016-02" db="EMBL/GenBank/DDBJ databases">
        <authorList>
            <person name="Wen L."/>
            <person name="He K."/>
            <person name="Yang H."/>
        </authorList>
    </citation>
    <scope>NUCLEOTIDE SEQUENCE [LARGE SCALE GENOMIC DNA]</scope>
    <source>
        <strain evidence="11 12">CV58</strain>
    </source>
</reference>
<comment type="similarity">
    <text evidence="1 9">Belongs to the guanylate kinase family.</text>
</comment>
<gene>
    <name evidence="9" type="primary">gmk</name>
    <name evidence="11" type="ORF">AXE65_10855</name>
</gene>
<dbReference type="HAMAP" id="MF_00328">
    <property type="entry name" value="Guanylate_kinase"/>
    <property type="match status" value="1"/>
</dbReference>
<dbReference type="Gene3D" id="3.40.50.300">
    <property type="entry name" value="P-loop containing nucleotide triphosphate hydrolases"/>
    <property type="match status" value="1"/>
</dbReference>
<sequence>MSHLYIISAPSGAGKTSLVAALVREWPDVQVCISHTTRAIRPGEQDGVNYHFCSLETFVAMQGRGEFLESAEVFGNYYGTSQQSVQQMLDKGLDVVLEIDWQGAQQVRRLMPESRSIFILPPSRAALFERLTTRGQDSQDTINRRMQSARLEISHYCEYDYLLVNDDFAEALAALKAIIGAGRSEQKPMQSRLQPLLNELLED</sequence>
<keyword evidence="5 9" id="KW-0547">Nucleotide-binding</keyword>
<dbReference type="SUPFAM" id="SSF52540">
    <property type="entry name" value="P-loop containing nucleoside triphosphate hydrolases"/>
    <property type="match status" value="1"/>
</dbReference>
<evidence type="ECO:0000256" key="1">
    <source>
        <dbReference type="ARBA" id="ARBA00005790"/>
    </source>
</evidence>
<keyword evidence="9" id="KW-0963">Cytoplasm</keyword>
<evidence type="ECO:0000256" key="2">
    <source>
        <dbReference type="ARBA" id="ARBA00012961"/>
    </source>
</evidence>
<protein>
    <recommendedName>
        <fullName evidence="3 9">Guanylate kinase</fullName>
        <ecNumber evidence="2 9">2.7.4.8</ecNumber>
    </recommendedName>
    <alternativeName>
        <fullName evidence="8 9">GMP kinase</fullName>
    </alternativeName>
</protein>
<dbReference type="AlphaFoldDB" id="A0A139SWH8"/>
<evidence type="ECO:0000256" key="4">
    <source>
        <dbReference type="ARBA" id="ARBA00022679"/>
    </source>
</evidence>
<feature type="binding site" evidence="9">
    <location>
        <begin position="9"/>
        <end position="16"/>
    </location>
    <ligand>
        <name>ATP</name>
        <dbReference type="ChEBI" id="CHEBI:30616"/>
    </ligand>
</feature>
<dbReference type="GO" id="GO:0004385">
    <property type="term" value="F:GMP kinase activity"/>
    <property type="evidence" value="ECO:0007669"/>
    <property type="project" value="UniProtKB-UniRule"/>
</dbReference>
<evidence type="ECO:0000256" key="9">
    <source>
        <dbReference type="HAMAP-Rule" id="MF_00328"/>
    </source>
</evidence>
<dbReference type="PANTHER" id="PTHR23117">
    <property type="entry name" value="GUANYLATE KINASE-RELATED"/>
    <property type="match status" value="1"/>
</dbReference>
<dbReference type="NCBIfam" id="TIGR03263">
    <property type="entry name" value="guanyl_kin"/>
    <property type="match status" value="1"/>
</dbReference>
<keyword evidence="4 9" id="KW-0808">Transferase</keyword>
<dbReference type="InterPro" id="IPR008144">
    <property type="entry name" value="Guanylate_kin-like_dom"/>
</dbReference>
<comment type="caution">
    <text evidence="11">The sequence shown here is derived from an EMBL/GenBank/DDBJ whole genome shotgun (WGS) entry which is preliminary data.</text>
</comment>
<dbReference type="Pfam" id="PF00625">
    <property type="entry name" value="Guanylate_kin"/>
    <property type="match status" value="1"/>
</dbReference>
<dbReference type="Gene3D" id="3.30.63.10">
    <property type="entry name" value="Guanylate Kinase phosphate binding domain"/>
    <property type="match status" value="1"/>
</dbReference>
<accession>A0A139SWH8</accession>
<dbReference type="OrthoDB" id="9808150at2"/>
<dbReference type="InterPro" id="IPR008145">
    <property type="entry name" value="GK/Ca_channel_bsu"/>
</dbReference>
<dbReference type="RefSeq" id="WP_068387791.1">
    <property type="nucleotide sequence ID" value="NZ_LSZO01000058.1"/>
</dbReference>
<dbReference type="PANTHER" id="PTHR23117:SF13">
    <property type="entry name" value="GUANYLATE KINASE"/>
    <property type="match status" value="1"/>
</dbReference>
<evidence type="ECO:0000313" key="11">
    <source>
        <dbReference type="EMBL" id="KXU38938.1"/>
    </source>
</evidence>
<dbReference type="InterPro" id="IPR027417">
    <property type="entry name" value="P-loop_NTPase"/>
</dbReference>
<evidence type="ECO:0000313" key="12">
    <source>
        <dbReference type="Proteomes" id="UP000072660"/>
    </source>
</evidence>
<dbReference type="SMART" id="SM00072">
    <property type="entry name" value="GuKc"/>
    <property type="match status" value="1"/>
</dbReference>
<organism evidence="11 12">
    <name type="scientific">Ventosimonas gracilis</name>
    <dbReference type="NCBI Taxonomy" id="1680762"/>
    <lineage>
        <taxon>Bacteria</taxon>
        <taxon>Pseudomonadati</taxon>
        <taxon>Pseudomonadota</taxon>
        <taxon>Gammaproteobacteria</taxon>
        <taxon>Pseudomonadales</taxon>
        <taxon>Ventosimonadaceae</taxon>
        <taxon>Ventosimonas</taxon>
    </lineage>
</organism>
<dbReference type="GO" id="GO:0005829">
    <property type="term" value="C:cytosol"/>
    <property type="evidence" value="ECO:0007669"/>
    <property type="project" value="TreeGrafter"/>
</dbReference>
<comment type="function">
    <text evidence="9">Essential for recycling GMP and indirectly, cGMP.</text>
</comment>
<keyword evidence="7 9" id="KW-0067">ATP-binding</keyword>
<dbReference type="EMBL" id="LSZO01000058">
    <property type="protein sequence ID" value="KXU38938.1"/>
    <property type="molecule type" value="Genomic_DNA"/>
</dbReference>
<dbReference type="CDD" id="cd00071">
    <property type="entry name" value="GMPK"/>
    <property type="match status" value="1"/>
</dbReference>
<comment type="subcellular location">
    <subcellularLocation>
        <location evidence="9">Cytoplasm</location>
    </subcellularLocation>
</comment>
<evidence type="ECO:0000256" key="3">
    <source>
        <dbReference type="ARBA" id="ARBA00016296"/>
    </source>
</evidence>
<keyword evidence="6 9" id="KW-0418">Kinase</keyword>
<evidence type="ECO:0000256" key="6">
    <source>
        <dbReference type="ARBA" id="ARBA00022777"/>
    </source>
</evidence>
<dbReference type="FunFam" id="3.30.63.10:FF:000002">
    <property type="entry name" value="Guanylate kinase 1"/>
    <property type="match status" value="1"/>
</dbReference>
<evidence type="ECO:0000256" key="7">
    <source>
        <dbReference type="ARBA" id="ARBA00022840"/>
    </source>
</evidence>